<evidence type="ECO:0000256" key="1">
    <source>
        <dbReference type="ARBA" id="ARBA00004170"/>
    </source>
</evidence>
<evidence type="ECO:0000313" key="11">
    <source>
        <dbReference type="Proteomes" id="UP001149090"/>
    </source>
</evidence>
<dbReference type="InterPro" id="IPR008936">
    <property type="entry name" value="Rho_GTPase_activation_prot"/>
</dbReference>
<evidence type="ECO:0000259" key="9">
    <source>
        <dbReference type="PROSITE" id="PS51205"/>
    </source>
</evidence>
<dbReference type="GO" id="GO:0006897">
    <property type="term" value="P:endocytosis"/>
    <property type="evidence" value="ECO:0007669"/>
    <property type="project" value="UniProtKB-KW"/>
</dbReference>
<keyword evidence="3" id="KW-0254">Endocytosis</keyword>
<dbReference type="Pfam" id="PF00616">
    <property type="entry name" value="RasGAP"/>
    <property type="match status" value="1"/>
</dbReference>
<keyword evidence="4" id="KW-0344">Guanine-nucleotide releasing factor</keyword>
<dbReference type="GO" id="GO:0005085">
    <property type="term" value="F:guanyl-nucleotide exchange factor activity"/>
    <property type="evidence" value="ECO:0007669"/>
    <property type="project" value="UniProtKB-KW"/>
</dbReference>
<gene>
    <name evidence="10" type="ORF">M0811_12065</name>
</gene>
<comment type="subcellular location">
    <subcellularLocation>
        <location evidence="1">Membrane</location>
        <topology evidence="1">Peripheral membrane protein</topology>
    </subcellularLocation>
</comment>
<dbReference type="OMA" id="IMENHRA"/>
<dbReference type="SUPFAM" id="SSF109993">
    <property type="entry name" value="VPS9 domain"/>
    <property type="match status" value="1"/>
</dbReference>
<keyword evidence="11" id="KW-1185">Reference proteome</keyword>
<evidence type="ECO:0000256" key="5">
    <source>
        <dbReference type="ARBA" id="ARBA00023136"/>
    </source>
</evidence>
<dbReference type="AlphaFoldDB" id="A0A9Q0R768"/>
<dbReference type="OrthoDB" id="10264848at2759"/>
<dbReference type="GO" id="GO:0005829">
    <property type="term" value="C:cytosol"/>
    <property type="evidence" value="ECO:0007669"/>
    <property type="project" value="TreeGrafter"/>
</dbReference>
<evidence type="ECO:0000313" key="10">
    <source>
        <dbReference type="EMBL" id="KAJ5069028.1"/>
    </source>
</evidence>
<dbReference type="Proteomes" id="UP001149090">
    <property type="component" value="Unassembled WGS sequence"/>
</dbReference>
<organism evidence="10 11">
    <name type="scientific">Anaeramoeba ignava</name>
    <name type="common">Anaerobic marine amoeba</name>
    <dbReference type="NCBI Taxonomy" id="1746090"/>
    <lineage>
        <taxon>Eukaryota</taxon>
        <taxon>Metamonada</taxon>
        <taxon>Anaeramoebidae</taxon>
        <taxon>Anaeramoeba</taxon>
    </lineage>
</organism>
<dbReference type="InterPro" id="IPR037191">
    <property type="entry name" value="VPS9_dom_sf"/>
</dbReference>
<dbReference type="InterPro" id="IPR045046">
    <property type="entry name" value="Vps9-like"/>
</dbReference>
<dbReference type="GO" id="GO:0016020">
    <property type="term" value="C:membrane"/>
    <property type="evidence" value="ECO:0007669"/>
    <property type="project" value="UniProtKB-SubCell"/>
</dbReference>
<dbReference type="PANTHER" id="PTHR23101">
    <property type="entry name" value="RAB GDP/GTP EXCHANGE FACTOR"/>
    <property type="match status" value="1"/>
</dbReference>
<dbReference type="PROSITE" id="PS51205">
    <property type="entry name" value="VPS9"/>
    <property type="match status" value="1"/>
</dbReference>
<evidence type="ECO:0000256" key="4">
    <source>
        <dbReference type="ARBA" id="ARBA00022658"/>
    </source>
</evidence>
<evidence type="ECO:0000256" key="6">
    <source>
        <dbReference type="SAM" id="Coils"/>
    </source>
</evidence>
<dbReference type="GO" id="GO:0030139">
    <property type="term" value="C:endocytic vesicle"/>
    <property type="evidence" value="ECO:0007669"/>
    <property type="project" value="TreeGrafter"/>
</dbReference>
<dbReference type="InterPro" id="IPR001936">
    <property type="entry name" value="RasGAP_dom"/>
</dbReference>
<dbReference type="SMART" id="SM00167">
    <property type="entry name" value="VPS9"/>
    <property type="match status" value="1"/>
</dbReference>
<comment type="similarity">
    <text evidence="2">Belongs to the GAPVD1 family.</text>
</comment>
<accession>A0A9Q0R768</accession>
<dbReference type="EMBL" id="JAPDFW010000110">
    <property type="protein sequence ID" value="KAJ5069028.1"/>
    <property type="molecule type" value="Genomic_DNA"/>
</dbReference>
<dbReference type="Gene3D" id="1.10.506.10">
    <property type="entry name" value="GTPase Activation - p120gap, domain 1"/>
    <property type="match status" value="1"/>
</dbReference>
<keyword evidence="6" id="KW-0175">Coiled coil</keyword>
<dbReference type="PANTHER" id="PTHR23101:SF25">
    <property type="entry name" value="GTPASE-ACTIVATING PROTEIN AND VPS9 DOMAIN-CONTAINING PROTEIN 1"/>
    <property type="match status" value="1"/>
</dbReference>
<dbReference type="GO" id="GO:0031267">
    <property type="term" value="F:small GTPase binding"/>
    <property type="evidence" value="ECO:0007669"/>
    <property type="project" value="TreeGrafter"/>
</dbReference>
<evidence type="ECO:0000259" key="8">
    <source>
        <dbReference type="PROSITE" id="PS50018"/>
    </source>
</evidence>
<dbReference type="InterPro" id="IPR003123">
    <property type="entry name" value="VPS9"/>
</dbReference>
<feature type="domain" description="Ras-GAP" evidence="8">
    <location>
        <begin position="137"/>
        <end position="347"/>
    </location>
</feature>
<evidence type="ECO:0000256" key="2">
    <source>
        <dbReference type="ARBA" id="ARBA00008489"/>
    </source>
</evidence>
<evidence type="ECO:0000256" key="7">
    <source>
        <dbReference type="SAM" id="MobiDB-lite"/>
    </source>
</evidence>
<sequence length="948" mass="111132">MFDFDDKSSFAELVKIQKLLKKEKTSESAEQKIITNCKKEIQKLTRQLQVNLVEFINLSKFSESLTESQVDFSLHYEQKKMNEWKVEFYDFVDLPLSNLQTSDYQKMITLLRQNLEVLGRAIIVTPGMKREYTEILSHSAIPSLLGHLCNDHEEFKMLNQVCFEEQLKLVPDPRELLISNKLLSRLISAYTKNTHTSLFLLSSLRNPILSILQDPIFLITNHSSEISKEVNDKIISITTSLLQSLEKKVPLLPYGIRFITKKIISYCHKFKREKDQDKIISGFLLVRLINPALITPGYYKILKKRKINKILIFKKNKRYGIIDDIPIMENHRAIFQQIAKILLSLCSTKNDPRSSIQKMFPELTNLGLSLSKFFVLVGNVIDKLKQHDTEENDGEKDDFFFETKPILKSSLVTPNDLFALHKLLFDYGTTLQNNIKNHSHLAFPAIKHIFQIGKPPELIPAKQNKYFEFSFESFLPQVPNMKLFKEKTEFRGKSFFSRSSNYRPLYLVNPVSFNKTDVELSVLHEQIEKKLRQTLCLIQFENLNEYKEKSLLEILEIEKEKSLGRSSYEVFCLLDSTIRTIKKRPQQENENIYNFFLVLLKQNYTERLTKLEKMNKEKNRHLGIANRLRELVEQSEMRMNFFEQFIQSWASRSFVIKYNERLKNESEKLQNAYSKQDLIKKIADFFDTIQKCLRADLSFTIFSNAYNILSISIENHVFVDIYDEIFYPKCLKNSYEKEDILFSNKINKVKKYLTPTILHIPEQFWSTDMWSLAIEELKTLNHYKTPSLKILVLAHCAKIIFNILEFNGITEIGADLIFPIVIYVILYSNPPNLPSNMHYVEMFGDRESLNHEHEYWLTTFKSGYTYLFEIDMEVTKSEYERELKKEKEKEKAKKVNIDSSDGIDLLVDSDGINDDISFEEKNNSDVDSYNTIEIDSESSKKEKSNDQN</sequence>
<dbReference type="SUPFAM" id="SSF48350">
    <property type="entry name" value="GTPase activation domain, GAP"/>
    <property type="match status" value="1"/>
</dbReference>
<dbReference type="PROSITE" id="PS50018">
    <property type="entry name" value="RAS_GTPASE_ACTIV_2"/>
    <property type="match status" value="1"/>
</dbReference>
<reference evidence="10" key="1">
    <citation type="submission" date="2022-10" db="EMBL/GenBank/DDBJ databases">
        <title>Novel sulphate-reducing endosymbionts in the free-living metamonad Anaeramoeba.</title>
        <authorList>
            <person name="Jerlstrom-Hultqvist J."/>
            <person name="Cepicka I."/>
            <person name="Gallot-Lavallee L."/>
            <person name="Salas-Leiva D."/>
            <person name="Curtis B.A."/>
            <person name="Zahonova K."/>
            <person name="Pipaliya S."/>
            <person name="Dacks J."/>
            <person name="Roger A.J."/>
        </authorList>
    </citation>
    <scope>NUCLEOTIDE SEQUENCE</scope>
    <source>
        <strain evidence="10">BMAN</strain>
    </source>
</reference>
<comment type="caution">
    <text evidence="10">The sequence shown here is derived from an EMBL/GenBank/DDBJ whole genome shotgun (WGS) entry which is preliminary data.</text>
</comment>
<evidence type="ECO:0000256" key="3">
    <source>
        <dbReference type="ARBA" id="ARBA00022583"/>
    </source>
</evidence>
<feature type="domain" description="VPS9" evidence="9">
    <location>
        <begin position="736"/>
        <end position="876"/>
    </location>
</feature>
<name>A0A9Q0R768_ANAIG</name>
<feature type="coiled-coil region" evidence="6">
    <location>
        <begin position="869"/>
        <end position="896"/>
    </location>
</feature>
<dbReference type="Gene3D" id="1.20.1050.80">
    <property type="entry name" value="VPS9 domain"/>
    <property type="match status" value="1"/>
</dbReference>
<proteinExistence type="inferred from homology"/>
<dbReference type="Pfam" id="PF02204">
    <property type="entry name" value="VPS9"/>
    <property type="match status" value="1"/>
</dbReference>
<protein>
    <submittedName>
        <fullName evidence="10">Rab gdp/gtp exchange factor</fullName>
    </submittedName>
</protein>
<keyword evidence="5" id="KW-0472">Membrane</keyword>
<feature type="region of interest" description="Disordered" evidence="7">
    <location>
        <begin position="917"/>
        <end position="948"/>
    </location>
</feature>
<feature type="compositionally biased region" description="Basic and acidic residues" evidence="7">
    <location>
        <begin position="937"/>
        <end position="948"/>
    </location>
</feature>